<reference evidence="9 10" key="1">
    <citation type="submission" date="2018-08" db="EMBL/GenBank/DDBJ databases">
        <title>Aphanomyces genome sequencing and annotation.</title>
        <authorList>
            <person name="Minardi D."/>
            <person name="Oidtmann B."/>
            <person name="Van Der Giezen M."/>
            <person name="Studholme D.J."/>
        </authorList>
    </citation>
    <scope>NUCLEOTIDE SEQUENCE [LARGE SCALE GENOMIC DNA]</scope>
    <source>
        <strain evidence="9 10">Yx</strain>
    </source>
</reference>
<dbReference type="Gene3D" id="3.40.50.880">
    <property type="match status" value="1"/>
</dbReference>
<keyword evidence="4" id="KW-0964">Secreted</keyword>
<dbReference type="PROSITE" id="PS51273">
    <property type="entry name" value="GATASE_TYPE_1"/>
    <property type="match status" value="1"/>
</dbReference>
<gene>
    <name evidence="9" type="ORF">DYB25_000657</name>
</gene>
<keyword evidence="5" id="KW-0732">Signal</keyword>
<organism evidence="9 10">
    <name type="scientific">Aphanomyces astaci</name>
    <name type="common">Crayfish plague agent</name>
    <dbReference type="NCBI Taxonomy" id="112090"/>
    <lineage>
        <taxon>Eukaryota</taxon>
        <taxon>Sar</taxon>
        <taxon>Stramenopiles</taxon>
        <taxon>Oomycota</taxon>
        <taxon>Saprolegniomycetes</taxon>
        <taxon>Saprolegniales</taxon>
        <taxon>Verrucalvaceae</taxon>
        <taxon>Aphanomyces</taxon>
    </lineage>
</organism>
<dbReference type="PANTHER" id="PTHR11315:SF0">
    <property type="entry name" value="FOLATE GAMMA-GLUTAMYL HYDROLASE"/>
    <property type="match status" value="1"/>
</dbReference>
<dbReference type="GO" id="GO:0005576">
    <property type="term" value="C:extracellular region"/>
    <property type="evidence" value="ECO:0007669"/>
    <property type="project" value="UniProtKB-SubCell"/>
</dbReference>
<evidence type="ECO:0000256" key="2">
    <source>
        <dbReference type="ARBA" id="ARBA00011083"/>
    </source>
</evidence>
<evidence type="ECO:0000256" key="8">
    <source>
        <dbReference type="PROSITE-ProRule" id="PRU00607"/>
    </source>
</evidence>
<feature type="non-terminal residue" evidence="9">
    <location>
        <position position="1"/>
    </location>
</feature>
<dbReference type="PROSITE" id="PS51275">
    <property type="entry name" value="PEPTIDASE_C26_GGH"/>
    <property type="match status" value="1"/>
</dbReference>
<feature type="active site" description="Proton donor" evidence="7">
    <location>
        <position position="306"/>
    </location>
</feature>
<comment type="caution">
    <text evidence="9">The sequence shown here is derived from an EMBL/GenBank/DDBJ whole genome shotgun (WGS) entry which is preliminary data.</text>
</comment>
<evidence type="ECO:0000256" key="5">
    <source>
        <dbReference type="ARBA" id="ARBA00022729"/>
    </source>
</evidence>
<comment type="caution">
    <text evidence="8">Lacks conserved residue(s) required for the propagation of feature annotation.</text>
</comment>
<dbReference type="EMBL" id="QUTA01008112">
    <property type="protein sequence ID" value="RHY04773.1"/>
    <property type="molecule type" value="Genomic_DNA"/>
</dbReference>
<dbReference type="Pfam" id="PF07722">
    <property type="entry name" value="Peptidase_C26"/>
    <property type="match status" value="1"/>
</dbReference>
<evidence type="ECO:0000256" key="1">
    <source>
        <dbReference type="ARBA" id="ARBA00004239"/>
    </source>
</evidence>
<evidence type="ECO:0000313" key="10">
    <source>
        <dbReference type="Proteomes" id="UP000266239"/>
    </source>
</evidence>
<evidence type="ECO:0000256" key="3">
    <source>
        <dbReference type="ARBA" id="ARBA00012886"/>
    </source>
</evidence>
<evidence type="ECO:0000256" key="4">
    <source>
        <dbReference type="ARBA" id="ARBA00022525"/>
    </source>
</evidence>
<dbReference type="VEuPathDB" id="FungiDB:H257_06114"/>
<dbReference type="GO" id="GO:0046900">
    <property type="term" value="P:tetrahydrofolylpolyglutamate metabolic process"/>
    <property type="evidence" value="ECO:0007669"/>
    <property type="project" value="TreeGrafter"/>
</dbReference>
<keyword evidence="6" id="KW-0378">Hydrolase</keyword>
<sequence>SFTLKFIEFSAEYDTEKDSDPGSKSVFRWRCSDERKHLVVAQPPRTPSRKPPVREGHYGVKCLLVGLSVVSVVVICIAVRFLPLPASPGQPGVPSFHRLITANPIVGILSQPSTTHPEYEFIASSYVKWVESAGGRAVRIPFNASNDTVADLLGSVNGVLFPSGDADPNRVAAFIYRHAKELNRNGTHFPLWGTGLGMQWLFQLESPTTTLLDDLDVDKMSSTLEFIHGSRSSSRLFGFSAVFDVMAGQPIADYVDTLGMLVDHLYAAPSLASFFRPLATSVDRQGREFVAAVEAVEFPFFGVQFHPERNAYEFGQEAVDHTYNAIVTSQALSHVFVNEARRNDHRFATSLVERTALLYNRKASDVAYPMFEEVLLFNATLD</sequence>
<dbReference type="GO" id="GO:0005773">
    <property type="term" value="C:vacuole"/>
    <property type="evidence" value="ECO:0007669"/>
    <property type="project" value="TreeGrafter"/>
</dbReference>
<dbReference type="AlphaFoldDB" id="A0A397AAD4"/>
<dbReference type="GO" id="GO:0034722">
    <property type="term" value="F:gamma-glutamyl-peptidase activity"/>
    <property type="evidence" value="ECO:0007669"/>
    <property type="project" value="UniProtKB-EC"/>
</dbReference>
<evidence type="ECO:0000256" key="6">
    <source>
        <dbReference type="ARBA" id="ARBA00022801"/>
    </source>
</evidence>
<dbReference type="InterPro" id="IPR015527">
    <property type="entry name" value="Pept_C26_g-glut_hydrolase"/>
</dbReference>
<proteinExistence type="inferred from homology"/>
<protein>
    <recommendedName>
        <fullName evidence="3">folate gamma-glutamyl hydrolase</fullName>
        <ecNumber evidence="3">3.4.19.9</ecNumber>
    </recommendedName>
</protein>
<dbReference type="Proteomes" id="UP000266239">
    <property type="component" value="Unassembled WGS sequence"/>
</dbReference>
<dbReference type="SUPFAM" id="SSF52317">
    <property type="entry name" value="Class I glutamine amidotransferase-like"/>
    <property type="match status" value="1"/>
</dbReference>
<evidence type="ECO:0000313" key="9">
    <source>
        <dbReference type="EMBL" id="RHY04773.1"/>
    </source>
</evidence>
<dbReference type="PANTHER" id="PTHR11315">
    <property type="entry name" value="PROTEASE FAMILY C26 GAMMA-GLUTAMYL HYDROLASE"/>
    <property type="match status" value="1"/>
</dbReference>
<name>A0A397AAD4_APHAT</name>
<comment type="subcellular location">
    <subcellularLocation>
        <location evidence="1">Secreted</location>
        <location evidence="1">Extracellular space</location>
    </subcellularLocation>
</comment>
<dbReference type="InterPro" id="IPR011697">
    <property type="entry name" value="Peptidase_C26"/>
</dbReference>
<evidence type="ECO:0000256" key="7">
    <source>
        <dbReference type="PIRSR" id="PIRSR615527-1"/>
    </source>
</evidence>
<dbReference type="EC" id="3.4.19.9" evidence="3"/>
<comment type="similarity">
    <text evidence="2">Belongs to the peptidase C26 family.</text>
</comment>
<dbReference type="InterPro" id="IPR029062">
    <property type="entry name" value="Class_I_gatase-like"/>
</dbReference>
<accession>A0A397AAD4</accession>